<dbReference type="InterPro" id="IPR035897">
    <property type="entry name" value="Toll_tir_struct_dom_sf"/>
</dbReference>
<sequence>MNGKKSSYLIGILLKSDGFKFQNDGQDQNDGAVIGSAVCSSLSMLCKEFRQLINAKVTFVPQNFQFLSKKGWPIEKSEEGNVEISQLLQSGTVAIQKCFGRQEDNFGFIFNLFFHCRDIDDIPPGQDWQDVINNALNNCTAFVALVTPRYGETKWTNREAKLADDKEKHIIPVSFLDKWPPDQLAIQFLSLQYIPWKTVDEIDNDKDNAFDDISSWDQRCVHRVAKEIKKICMEQEVSTPDSLSLLDSKPMLSNGSLPFYSPTESQRSKDKIVISAHSAQKQFVEKITNMLKEENYEVWSSVDFADNCGDFDFLCDDSHSQSPVFDAYCHEKAYSSASAMNKLNQYSYPDSKIISPCGRGHEYDNLRNMKFNFRRQVKEASFVIVVMSEDYYKSKICVQQAYYCEQRVDVVVIKYGMFDIDNIILNFFPEQDMLKFTENQDENVIFGSLKKEIIKILHDGTSRKSYKDQIQAQVKKLSSALKIDTCVYVIGGTSGISKNAEQFCIYLGAELAKLINLTLVTEGFFGAGDLVGRNFCEEKEIKAKGQRHSIYHVIPHKDHSINARRARQKDDGSFEKIPYGQTLFYGHSISERDDIVSSTFKICLLIEGGERSACLAEKFLWNDCIVIPVIFNNRAIASKRCLAESLKKVPSGVNPCDWSALNDEYTAPDALAKTVKKIVTALLRKVLPKPPLTKQSIKAPS</sequence>
<evidence type="ECO:0000313" key="2">
    <source>
        <dbReference type="EMBL" id="KAF8790837.1"/>
    </source>
</evidence>
<protein>
    <recommendedName>
        <fullName evidence="1">TIR domain-containing protein</fullName>
    </recommendedName>
</protein>
<feature type="domain" description="TIR" evidence="1">
    <location>
        <begin position="118"/>
        <end position="198"/>
    </location>
</feature>
<accession>A0A8T0FHV9</accession>
<dbReference type="PANTHER" id="PTHR47508">
    <property type="entry name" value="SAM DOMAIN-CONTAINING PROTEIN-RELATED"/>
    <property type="match status" value="1"/>
</dbReference>
<dbReference type="Pfam" id="PF13676">
    <property type="entry name" value="TIR_2"/>
    <property type="match status" value="1"/>
</dbReference>
<dbReference type="Proteomes" id="UP000807504">
    <property type="component" value="Unassembled WGS sequence"/>
</dbReference>
<dbReference type="EMBL" id="JABXBU010000011">
    <property type="protein sequence ID" value="KAF8790837.1"/>
    <property type="molecule type" value="Genomic_DNA"/>
</dbReference>
<comment type="caution">
    <text evidence="2">The sequence shown here is derived from an EMBL/GenBank/DDBJ whole genome shotgun (WGS) entry which is preliminary data.</text>
</comment>
<dbReference type="AlphaFoldDB" id="A0A8T0FHV9"/>
<evidence type="ECO:0000259" key="1">
    <source>
        <dbReference type="Pfam" id="PF13676"/>
    </source>
</evidence>
<keyword evidence="3" id="KW-1185">Reference proteome</keyword>
<dbReference type="PANTHER" id="PTHR47508:SF3">
    <property type="entry name" value="TIR DOMAIN-CONTAINING PROTEIN"/>
    <property type="match status" value="1"/>
</dbReference>
<reference evidence="2" key="1">
    <citation type="journal article" date="2020" name="bioRxiv">
        <title>Chromosome-level reference genome of the European wasp spider Argiope bruennichi: a resource for studies on range expansion and evolutionary adaptation.</title>
        <authorList>
            <person name="Sheffer M.M."/>
            <person name="Hoppe A."/>
            <person name="Krehenwinkel H."/>
            <person name="Uhl G."/>
            <person name="Kuss A.W."/>
            <person name="Jensen L."/>
            <person name="Jensen C."/>
            <person name="Gillespie R.G."/>
            <person name="Hoff K.J."/>
            <person name="Prost S."/>
        </authorList>
    </citation>
    <scope>NUCLEOTIDE SEQUENCE</scope>
</reference>
<proteinExistence type="predicted"/>
<dbReference type="GO" id="GO:0007165">
    <property type="term" value="P:signal transduction"/>
    <property type="evidence" value="ECO:0007669"/>
    <property type="project" value="InterPro"/>
</dbReference>
<dbReference type="InterPro" id="IPR000157">
    <property type="entry name" value="TIR_dom"/>
</dbReference>
<dbReference type="Gene3D" id="3.40.50.10140">
    <property type="entry name" value="Toll/interleukin-1 receptor homology (TIR) domain"/>
    <property type="match status" value="1"/>
</dbReference>
<organism evidence="2 3">
    <name type="scientific">Argiope bruennichi</name>
    <name type="common">Wasp spider</name>
    <name type="synonym">Aranea bruennichi</name>
    <dbReference type="NCBI Taxonomy" id="94029"/>
    <lineage>
        <taxon>Eukaryota</taxon>
        <taxon>Metazoa</taxon>
        <taxon>Ecdysozoa</taxon>
        <taxon>Arthropoda</taxon>
        <taxon>Chelicerata</taxon>
        <taxon>Arachnida</taxon>
        <taxon>Araneae</taxon>
        <taxon>Araneomorphae</taxon>
        <taxon>Entelegynae</taxon>
        <taxon>Araneoidea</taxon>
        <taxon>Araneidae</taxon>
        <taxon>Argiope</taxon>
    </lineage>
</organism>
<gene>
    <name evidence="2" type="ORF">HNY73_005797</name>
</gene>
<reference evidence="2" key="2">
    <citation type="submission" date="2020-06" db="EMBL/GenBank/DDBJ databases">
        <authorList>
            <person name="Sheffer M."/>
        </authorList>
    </citation>
    <scope>NUCLEOTIDE SEQUENCE</scope>
</reference>
<dbReference type="SUPFAM" id="SSF52200">
    <property type="entry name" value="Toll/Interleukin receptor TIR domain"/>
    <property type="match status" value="1"/>
</dbReference>
<evidence type="ECO:0000313" key="3">
    <source>
        <dbReference type="Proteomes" id="UP000807504"/>
    </source>
</evidence>
<name>A0A8T0FHV9_ARGBR</name>